<dbReference type="PANTHER" id="PTHR22917:SF6">
    <property type="entry name" value="EG:8D8.2 PROTEIN-RELATED"/>
    <property type="match status" value="1"/>
</dbReference>
<dbReference type="InterPro" id="IPR051298">
    <property type="entry name" value="Heme_transport/Cell_adhesion"/>
</dbReference>
<dbReference type="OrthoDB" id="268012at2759"/>
<dbReference type="RefSeq" id="XP_010701637.1">
    <property type="nucleotide sequence ID" value="XM_010703335.1"/>
</dbReference>
<evidence type="ECO:0000313" key="1">
    <source>
        <dbReference type="EMBL" id="AIO00837.2"/>
    </source>
</evidence>
<dbReference type="PANTHER" id="PTHR22917">
    <property type="entry name" value="HEMOPEXIN DOMAIN-CONTAINING PROTEIN"/>
    <property type="match status" value="1"/>
</dbReference>
<accession>A0A088SG95</accession>
<dbReference type="VEuPathDB" id="TriTrypDB:LPMP_312510"/>
<dbReference type="AlphaFoldDB" id="A0A088SG95"/>
<protein>
    <submittedName>
        <fullName evidence="1">Uncharacterized protein</fullName>
    </submittedName>
</protein>
<evidence type="ECO:0000313" key="2">
    <source>
        <dbReference type="Proteomes" id="UP000063063"/>
    </source>
</evidence>
<keyword evidence="2" id="KW-1185">Reference proteome</keyword>
<reference evidence="1 2" key="1">
    <citation type="journal article" date="2015" name="Sci. Rep.">
        <title>The genome of Leishmania panamensis: insights into genomics of the L. (Viannia) subgenus.</title>
        <authorList>
            <person name="Llanes A."/>
            <person name="Restrepo C.M."/>
            <person name="Vecchio G.D."/>
            <person name="Anguizola F.J."/>
            <person name="Lleonart R."/>
        </authorList>
    </citation>
    <scope>NUCLEOTIDE SEQUENCE [LARGE SCALE GENOMIC DNA]</scope>
    <source>
        <strain evidence="1 2">MHOM/PA/94/PSC-1</strain>
    </source>
</reference>
<organism evidence="1 2">
    <name type="scientific">Leishmania panamensis</name>
    <dbReference type="NCBI Taxonomy" id="5679"/>
    <lineage>
        <taxon>Eukaryota</taxon>
        <taxon>Discoba</taxon>
        <taxon>Euglenozoa</taxon>
        <taxon>Kinetoplastea</taxon>
        <taxon>Metakinetoplastina</taxon>
        <taxon>Trypanosomatida</taxon>
        <taxon>Trypanosomatidae</taxon>
        <taxon>Leishmaniinae</taxon>
        <taxon>Leishmania</taxon>
        <taxon>Leishmania guyanensis species complex</taxon>
    </lineage>
</organism>
<dbReference type="eggNOG" id="ENOG502RSJG">
    <property type="taxonomic scope" value="Eukaryota"/>
</dbReference>
<dbReference type="EMBL" id="CP009400">
    <property type="protein sequence ID" value="AIO00837.2"/>
    <property type="molecule type" value="Genomic_DNA"/>
</dbReference>
<name>A0A088SG95_LEIPA</name>
<proteinExistence type="predicted"/>
<gene>
    <name evidence="1" type="ORF">LPMP_312510</name>
</gene>
<dbReference type="VEuPathDB" id="TriTrypDB:LPAL13_310032600"/>
<dbReference type="Proteomes" id="UP000063063">
    <property type="component" value="Chromosome 31"/>
</dbReference>
<dbReference type="GeneID" id="22577677"/>
<dbReference type="KEGG" id="lpan:LPMP_312510"/>
<sequence>MAQMAGLGISTGFTRASMPLIRCVSFATVLLLLLLCSRAQQACNLAVALAPTVEQGTAALSDQLWLLSENAISKTAALVPPVEQMRVTREVPEAAISFSHPESKMSTTKTTTTLEESTTTTTTEEPTTTTTTEEPTTTTTTEEPTTTTTTEEPTTTTTTEEPTTTTTTEEPTTTTTTEEPTTTTTTEEPTTTTTTEEPTTTTTTEEPTTTTTTAEPTTTTTALPTRSPITFSVGALAGVVAGGIAVGIFFGVGVTLLVICCPGFLPCCKRGSQAEQEVDDNFAEAHEMAETGCSGSSEWSSKHENGAKGIQNSVKLFNENGAFVAHDYNNVNPLVPPFVPSPKSAPPLVAGDPAHVNTFNNRPYIQNGIVPWTGRPPVLRGPQPACMVPTITKEGEVIPRERRVLPGLGLFETPIIPIALPAPSLPPPKTGAAAAVARAKALFRSKVLRQFCGSASAEEEQAAAEVAKSDQPVIQWFHRLVYFTALANSPEISGLDESDTDKSETQYADEDTAAVVVAVPTCTAASGASDGAHAKPPLPATAGTPQLAPYAALATPGMPLTAMHYANSQYQVPPGLYGAQYYPSTHPQMPGNTSEMMLRGSLYDADHLVVPAYGMGGGAVGHCPAPGGHGGTHAAAASSSGYSFLPSSQRLLSPQVQPNQQGLSLVLQQTTLSKASRSSVPSTGPY</sequence>